<organism evidence="2 3">
    <name type="scientific">Eumeta variegata</name>
    <name type="common">Bagworm moth</name>
    <name type="synonym">Eumeta japonica</name>
    <dbReference type="NCBI Taxonomy" id="151549"/>
    <lineage>
        <taxon>Eukaryota</taxon>
        <taxon>Metazoa</taxon>
        <taxon>Ecdysozoa</taxon>
        <taxon>Arthropoda</taxon>
        <taxon>Hexapoda</taxon>
        <taxon>Insecta</taxon>
        <taxon>Pterygota</taxon>
        <taxon>Neoptera</taxon>
        <taxon>Endopterygota</taxon>
        <taxon>Lepidoptera</taxon>
        <taxon>Glossata</taxon>
        <taxon>Ditrysia</taxon>
        <taxon>Tineoidea</taxon>
        <taxon>Psychidae</taxon>
        <taxon>Oiketicinae</taxon>
        <taxon>Eumeta</taxon>
    </lineage>
</organism>
<dbReference type="AlphaFoldDB" id="A0A4C1UAV9"/>
<keyword evidence="3" id="KW-1185">Reference proteome</keyword>
<evidence type="ECO:0000313" key="2">
    <source>
        <dbReference type="EMBL" id="GBP23531.1"/>
    </source>
</evidence>
<feature type="compositionally biased region" description="Basic and acidic residues" evidence="1">
    <location>
        <begin position="100"/>
        <end position="115"/>
    </location>
</feature>
<dbReference type="EMBL" id="BGZK01000151">
    <property type="protein sequence ID" value="GBP23531.1"/>
    <property type="molecule type" value="Genomic_DNA"/>
</dbReference>
<feature type="region of interest" description="Disordered" evidence="1">
    <location>
        <begin position="1"/>
        <end position="25"/>
    </location>
</feature>
<evidence type="ECO:0000313" key="3">
    <source>
        <dbReference type="Proteomes" id="UP000299102"/>
    </source>
</evidence>
<accession>A0A4C1UAV9</accession>
<sequence length="197" mass="21629">MDMPLDSGINSSQIENSDKNLLSPAHGKKEGYVLVTEAECTRDRTFCLCHKHCKLGRIDLRQVSPAGSRERRSGGARGRGGAFIKAPPIGARACCGPRNDSPEARPKKNDPENAKLDPVAGAIVERVRRRYRLSLREQPRTAPIALVDCCRGPAGNETQFDEVVTRLYRPREQTADGLGTNVDVVSRRSLAVVQLLK</sequence>
<protein>
    <submittedName>
        <fullName evidence="2">Uncharacterized protein</fullName>
    </submittedName>
</protein>
<comment type="caution">
    <text evidence="2">The sequence shown here is derived from an EMBL/GenBank/DDBJ whole genome shotgun (WGS) entry which is preliminary data.</text>
</comment>
<feature type="region of interest" description="Disordered" evidence="1">
    <location>
        <begin position="64"/>
        <end position="115"/>
    </location>
</feature>
<dbReference type="Proteomes" id="UP000299102">
    <property type="component" value="Unassembled WGS sequence"/>
</dbReference>
<reference evidence="2 3" key="1">
    <citation type="journal article" date="2019" name="Commun. Biol.">
        <title>The bagworm genome reveals a unique fibroin gene that provides high tensile strength.</title>
        <authorList>
            <person name="Kono N."/>
            <person name="Nakamura H."/>
            <person name="Ohtoshi R."/>
            <person name="Tomita M."/>
            <person name="Numata K."/>
            <person name="Arakawa K."/>
        </authorList>
    </citation>
    <scope>NUCLEOTIDE SEQUENCE [LARGE SCALE GENOMIC DNA]</scope>
</reference>
<evidence type="ECO:0000256" key="1">
    <source>
        <dbReference type="SAM" id="MobiDB-lite"/>
    </source>
</evidence>
<name>A0A4C1UAV9_EUMVA</name>
<gene>
    <name evidence="2" type="ORF">EVAR_12812_1</name>
</gene>
<proteinExistence type="predicted"/>